<dbReference type="NCBIfam" id="TIGR00398">
    <property type="entry name" value="metG"/>
    <property type="match status" value="1"/>
</dbReference>
<dbReference type="Gene3D" id="3.40.50.620">
    <property type="entry name" value="HUPs"/>
    <property type="match status" value="1"/>
</dbReference>
<reference evidence="17" key="1">
    <citation type="submission" date="2021-04" db="EMBL/GenBank/DDBJ databases">
        <title>Phylogenetic analysis of Acidobacteriaceae.</title>
        <authorList>
            <person name="Qiu L."/>
            <person name="Zhang Q."/>
        </authorList>
    </citation>
    <scope>NUCLEOTIDE SEQUENCE</scope>
    <source>
        <strain evidence="17">DSM 25168</strain>
    </source>
</reference>
<dbReference type="SUPFAM" id="SSF47323">
    <property type="entry name" value="Anticodon-binding domain of a subclass of class I aminoacyl-tRNA synthetases"/>
    <property type="match status" value="1"/>
</dbReference>
<dbReference type="InterPro" id="IPR041872">
    <property type="entry name" value="Anticodon_Met"/>
</dbReference>
<feature type="short sequence motif" description="'HIGH' region" evidence="13">
    <location>
        <begin position="18"/>
        <end position="28"/>
    </location>
</feature>
<dbReference type="Gene3D" id="1.10.730.10">
    <property type="entry name" value="Isoleucyl-tRNA Synthetase, Domain 1"/>
    <property type="match status" value="1"/>
</dbReference>
<keyword evidence="11 13" id="KW-0030">Aminoacyl-tRNA synthetase</keyword>
<keyword evidence="6 13" id="KW-0436">Ligase</keyword>
<dbReference type="AlphaFoldDB" id="A0A9J7BMB5"/>
<evidence type="ECO:0000313" key="18">
    <source>
        <dbReference type="Proteomes" id="UP001059380"/>
    </source>
</evidence>
<keyword evidence="9 13" id="KW-0694">RNA-binding</keyword>
<keyword evidence="8 13" id="KW-0067">ATP-binding</keyword>
<dbReference type="GO" id="GO:0000049">
    <property type="term" value="F:tRNA binding"/>
    <property type="evidence" value="ECO:0007669"/>
    <property type="project" value="UniProtKB-UniRule"/>
</dbReference>
<dbReference type="InterPro" id="IPR023457">
    <property type="entry name" value="Met-tRNA_synth_2"/>
</dbReference>
<dbReference type="InterPro" id="IPR015413">
    <property type="entry name" value="Methionyl/Leucyl_tRNA_Synth"/>
</dbReference>
<feature type="binding site" evidence="13">
    <location>
        <position position="148"/>
    </location>
    <ligand>
        <name>Zn(2+)</name>
        <dbReference type="ChEBI" id="CHEBI:29105"/>
    </ligand>
</feature>
<evidence type="ECO:0000256" key="14">
    <source>
        <dbReference type="RuleBase" id="RU363039"/>
    </source>
</evidence>
<feature type="domain" description="TRNA-binding" evidence="16">
    <location>
        <begin position="670"/>
        <end position="772"/>
    </location>
</feature>
<dbReference type="CDD" id="cd02800">
    <property type="entry name" value="tRNA_bind_EcMetRS_like"/>
    <property type="match status" value="1"/>
</dbReference>
<dbReference type="Proteomes" id="UP001059380">
    <property type="component" value="Chromosome"/>
</dbReference>
<dbReference type="HAMAP" id="MF_01228">
    <property type="entry name" value="Met_tRNA_synth_type2"/>
    <property type="match status" value="1"/>
</dbReference>
<dbReference type="SUPFAM" id="SSF52374">
    <property type="entry name" value="Nucleotidylyl transferase"/>
    <property type="match status" value="1"/>
</dbReference>
<dbReference type="Pfam" id="PF01588">
    <property type="entry name" value="tRNA_bind"/>
    <property type="match status" value="1"/>
</dbReference>
<dbReference type="InterPro" id="IPR002547">
    <property type="entry name" value="tRNA-bd_dom"/>
</dbReference>
<evidence type="ECO:0000256" key="2">
    <source>
        <dbReference type="ARBA" id="ARBA00004496"/>
    </source>
</evidence>
<evidence type="ECO:0000256" key="9">
    <source>
        <dbReference type="ARBA" id="ARBA00022884"/>
    </source>
</evidence>
<keyword evidence="5 13" id="KW-0820">tRNA-binding</keyword>
<dbReference type="PROSITE" id="PS50886">
    <property type="entry name" value="TRBD"/>
    <property type="match status" value="1"/>
</dbReference>
<keyword evidence="10 13" id="KW-0648">Protein biosynthesis</keyword>
<dbReference type="GO" id="GO:0005524">
    <property type="term" value="F:ATP binding"/>
    <property type="evidence" value="ECO:0007669"/>
    <property type="project" value="UniProtKB-UniRule"/>
</dbReference>
<dbReference type="SUPFAM" id="SSF50249">
    <property type="entry name" value="Nucleic acid-binding proteins"/>
    <property type="match status" value="1"/>
</dbReference>
<evidence type="ECO:0000256" key="13">
    <source>
        <dbReference type="HAMAP-Rule" id="MF_01228"/>
    </source>
</evidence>
<dbReference type="GO" id="GO:0005737">
    <property type="term" value="C:cytoplasm"/>
    <property type="evidence" value="ECO:0007669"/>
    <property type="project" value="UniProtKB-SubCell"/>
</dbReference>
<comment type="similarity">
    <text evidence="14">Belongs to the class-I aminoacyl-tRNA synthetase family.</text>
</comment>
<dbReference type="InterPro" id="IPR012340">
    <property type="entry name" value="NA-bd_OB-fold"/>
</dbReference>
<dbReference type="CDD" id="cd00814">
    <property type="entry name" value="MetRS_core"/>
    <property type="match status" value="1"/>
</dbReference>
<comment type="subunit">
    <text evidence="3 13">Homodimer.</text>
</comment>
<protein>
    <recommendedName>
        <fullName evidence="13">Methionine--tRNA ligase</fullName>
        <ecNumber evidence="13">6.1.1.10</ecNumber>
    </recommendedName>
    <alternativeName>
        <fullName evidence="13">Methionyl-tRNA synthetase</fullName>
        <shortName evidence="13">MetRS</shortName>
    </alternativeName>
</protein>
<evidence type="ECO:0000256" key="10">
    <source>
        <dbReference type="ARBA" id="ARBA00022917"/>
    </source>
</evidence>
<dbReference type="EC" id="6.1.1.10" evidence="13"/>
<evidence type="ECO:0000256" key="3">
    <source>
        <dbReference type="ARBA" id="ARBA00011738"/>
    </source>
</evidence>
<dbReference type="GO" id="GO:0004825">
    <property type="term" value="F:methionine-tRNA ligase activity"/>
    <property type="evidence" value="ECO:0007669"/>
    <property type="project" value="UniProtKB-UniRule"/>
</dbReference>
<keyword evidence="18" id="KW-1185">Reference proteome</keyword>
<evidence type="ECO:0000256" key="15">
    <source>
        <dbReference type="SAM" id="MobiDB-lite"/>
    </source>
</evidence>
<feature type="compositionally biased region" description="Low complexity" evidence="15">
    <location>
        <begin position="553"/>
        <end position="568"/>
    </location>
</feature>
<dbReference type="PANTHER" id="PTHR43326">
    <property type="entry name" value="METHIONYL-TRNA SYNTHETASE"/>
    <property type="match status" value="1"/>
</dbReference>
<comment type="caution">
    <text evidence="13">Lacks conserved residue(s) required for the propagation of feature annotation.</text>
</comment>
<evidence type="ECO:0000256" key="7">
    <source>
        <dbReference type="ARBA" id="ARBA00022741"/>
    </source>
</evidence>
<evidence type="ECO:0000256" key="6">
    <source>
        <dbReference type="ARBA" id="ARBA00022598"/>
    </source>
</evidence>
<dbReference type="Pfam" id="PF09334">
    <property type="entry name" value="tRNA-synt_1g"/>
    <property type="match status" value="1"/>
</dbReference>
<gene>
    <name evidence="13 17" type="primary">metG</name>
    <name evidence="17" type="ORF">MOP44_25400</name>
</gene>
<dbReference type="Gene3D" id="2.170.220.10">
    <property type="match status" value="1"/>
</dbReference>
<evidence type="ECO:0000259" key="16">
    <source>
        <dbReference type="PROSITE" id="PS50886"/>
    </source>
</evidence>
<dbReference type="FunFam" id="2.40.50.140:FF:000042">
    <property type="entry name" value="Methionine--tRNA ligase"/>
    <property type="match status" value="1"/>
</dbReference>
<feature type="region of interest" description="Disordered" evidence="15">
    <location>
        <begin position="538"/>
        <end position="659"/>
    </location>
</feature>
<dbReference type="NCBIfam" id="TIGR00399">
    <property type="entry name" value="metG_C_term"/>
    <property type="match status" value="1"/>
</dbReference>
<dbReference type="Gene3D" id="2.40.50.140">
    <property type="entry name" value="Nucleic acid-binding proteins"/>
    <property type="match status" value="1"/>
</dbReference>
<dbReference type="NCBIfam" id="NF008900">
    <property type="entry name" value="PRK12267.1"/>
    <property type="match status" value="1"/>
</dbReference>
<feature type="binding site" evidence="13">
    <location>
        <position position="151"/>
    </location>
    <ligand>
        <name>Zn(2+)</name>
        <dbReference type="ChEBI" id="CHEBI:29105"/>
    </ligand>
</feature>
<comment type="subcellular location">
    <subcellularLocation>
        <location evidence="2 13">Cytoplasm</location>
    </subcellularLocation>
</comment>
<evidence type="ECO:0000256" key="5">
    <source>
        <dbReference type="ARBA" id="ARBA00022555"/>
    </source>
</evidence>
<evidence type="ECO:0000256" key="12">
    <source>
        <dbReference type="ARBA" id="ARBA00047364"/>
    </source>
</evidence>
<accession>A0A9J7BMB5</accession>
<proteinExistence type="inferred from homology"/>
<feature type="short sequence motif" description="'KMSKS' region" evidence="13">
    <location>
        <begin position="303"/>
        <end position="307"/>
    </location>
</feature>
<sequence length="772" mass="84073">MADPKTQSSHFYLTTPIYYVNARPHLGHAYSTIVCDAIARRKRALGIDTWFLTGTDEHGQKIERSAKLAGRTEMEFTTHISGEFRALWDRLDLTYDDFIRTTEERHKRGVQRLVATLRDRGFIYKSTYTGQYCVSDEAWQDVDPGAPCPTCGRITETVSEENYFFKLSAFERKLLEFYEANPGFMQPESTRKEVISFVRSGLKDLSISRTSVKWGIPVPGDDKHVIYVWLDALANYITALGYGSDDPQDKARFEKFWPADMHLIGKEISRFHCVYWPAFLMAAGLPTPKSVRANGWLLFDDTKMSKSLGNIVRAETVDEVLGADALRYFLLREIPFGSDGSFTFDALVRRYNGDLANGYGNLVSRVVNMMHKYFGGALPDPGATTEGEMNLRAAAESTIGDFGPLFDDLQFSEALKSLWALVAETDGYLTANAPWKKPADRTDADHTALQARVLATAAEAIRVITALVYPILPASASKVWLQLGQGELADAAKHGFLKDLTWGGLKPGTQFGEPAPLFPRAEKDATERMQNLENQNNASAVDAAAGKPVSPGSAPASTSVESSSAPSTGNAKSEEPVTPSTKAPHGPKPVDTAKVHEVSKDIASARVKTEPSAAETGEKHVNPSQAPQPGASATGTTASGTAAATPGHGAAEQSAPDYTSASSPVISIDDFVKVDLRVAQVLVAERIPKADKLLRLEVDLGYEKRQILAGIAMYYEPEKLIGRKIVIVANLAPRKMRGLESNGMLLAASLPPDGNPVLAGFLEDVPLGARLK</sequence>
<dbReference type="Pfam" id="PF19303">
    <property type="entry name" value="Anticodon_3"/>
    <property type="match status" value="1"/>
</dbReference>
<dbReference type="InterPro" id="IPR033911">
    <property type="entry name" value="MetRS_core"/>
</dbReference>
<evidence type="ECO:0000256" key="4">
    <source>
        <dbReference type="ARBA" id="ARBA00022490"/>
    </source>
</evidence>
<dbReference type="PANTHER" id="PTHR43326:SF1">
    <property type="entry name" value="METHIONINE--TRNA LIGASE, MITOCHONDRIAL"/>
    <property type="match status" value="1"/>
</dbReference>
<comment type="function">
    <text evidence="1 13">Is required not only for elongation of protein synthesis but also for the initiation of all mRNA translation through initiator tRNA(fMet) aminoacylation.</text>
</comment>
<evidence type="ECO:0000256" key="11">
    <source>
        <dbReference type="ARBA" id="ARBA00023146"/>
    </source>
</evidence>
<dbReference type="InterPro" id="IPR004495">
    <property type="entry name" value="Met-tRNA-synth_bsu_C"/>
</dbReference>
<dbReference type="InterPro" id="IPR009080">
    <property type="entry name" value="tRNAsynth_Ia_anticodon-bd"/>
</dbReference>
<dbReference type="PRINTS" id="PR01041">
    <property type="entry name" value="TRNASYNTHMET"/>
</dbReference>
<organism evidence="17 18">
    <name type="scientific">Occallatibacter riparius</name>
    <dbReference type="NCBI Taxonomy" id="1002689"/>
    <lineage>
        <taxon>Bacteria</taxon>
        <taxon>Pseudomonadati</taxon>
        <taxon>Acidobacteriota</taxon>
        <taxon>Terriglobia</taxon>
        <taxon>Terriglobales</taxon>
        <taxon>Acidobacteriaceae</taxon>
        <taxon>Occallatibacter</taxon>
    </lineage>
</organism>
<dbReference type="CDD" id="cd07957">
    <property type="entry name" value="Anticodon_Ia_Met"/>
    <property type="match status" value="1"/>
</dbReference>
<evidence type="ECO:0000256" key="8">
    <source>
        <dbReference type="ARBA" id="ARBA00022840"/>
    </source>
</evidence>
<dbReference type="EMBL" id="CP093313">
    <property type="protein sequence ID" value="UWZ83880.1"/>
    <property type="molecule type" value="Genomic_DNA"/>
</dbReference>
<dbReference type="FunFam" id="2.170.220.10:FF:000002">
    <property type="entry name" value="Methionine--tRNA ligase"/>
    <property type="match status" value="1"/>
</dbReference>
<dbReference type="GO" id="GO:0006431">
    <property type="term" value="P:methionyl-tRNA aminoacylation"/>
    <property type="evidence" value="ECO:0007669"/>
    <property type="project" value="UniProtKB-UniRule"/>
</dbReference>
<feature type="binding site" evidence="13">
    <location>
        <position position="133"/>
    </location>
    <ligand>
        <name>Zn(2+)</name>
        <dbReference type="ChEBI" id="CHEBI:29105"/>
    </ligand>
</feature>
<comment type="catalytic activity">
    <reaction evidence="12 13">
        <text>tRNA(Met) + L-methionine + ATP = L-methionyl-tRNA(Met) + AMP + diphosphate</text>
        <dbReference type="Rhea" id="RHEA:13481"/>
        <dbReference type="Rhea" id="RHEA-COMP:9667"/>
        <dbReference type="Rhea" id="RHEA-COMP:9698"/>
        <dbReference type="ChEBI" id="CHEBI:30616"/>
        <dbReference type="ChEBI" id="CHEBI:33019"/>
        <dbReference type="ChEBI" id="CHEBI:57844"/>
        <dbReference type="ChEBI" id="CHEBI:78442"/>
        <dbReference type="ChEBI" id="CHEBI:78530"/>
        <dbReference type="ChEBI" id="CHEBI:456215"/>
        <dbReference type="EC" id="6.1.1.10"/>
    </reaction>
</comment>
<dbReference type="InterPro" id="IPR014758">
    <property type="entry name" value="Met-tRNA_synth"/>
</dbReference>
<evidence type="ECO:0000313" key="17">
    <source>
        <dbReference type="EMBL" id="UWZ83880.1"/>
    </source>
</evidence>
<evidence type="ECO:0000256" key="1">
    <source>
        <dbReference type="ARBA" id="ARBA00003314"/>
    </source>
</evidence>
<keyword evidence="7 13" id="KW-0547">Nucleotide-binding</keyword>
<feature type="compositionally biased region" description="Basic and acidic residues" evidence="15">
    <location>
        <begin position="591"/>
        <end position="600"/>
    </location>
</feature>
<feature type="compositionally biased region" description="Low complexity" evidence="15">
    <location>
        <begin position="629"/>
        <end position="651"/>
    </location>
</feature>
<dbReference type="RefSeq" id="WP_260793358.1">
    <property type="nucleotide sequence ID" value="NZ_CP093313.1"/>
</dbReference>
<name>A0A9J7BMB5_9BACT</name>
<dbReference type="InterPro" id="IPR014729">
    <property type="entry name" value="Rossmann-like_a/b/a_fold"/>
</dbReference>
<keyword evidence="4 13" id="KW-0963">Cytoplasm</keyword>
<dbReference type="KEGG" id="orp:MOP44_25400"/>